<evidence type="ECO:0000256" key="2">
    <source>
        <dbReference type="ARBA" id="ARBA00022692"/>
    </source>
</evidence>
<protein>
    <submittedName>
        <fullName evidence="6">Uncharacterized protein</fullName>
    </submittedName>
</protein>
<feature type="transmembrane region" description="Helical" evidence="5">
    <location>
        <begin position="300"/>
        <end position="321"/>
    </location>
</feature>
<keyword evidence="4 5" id="KW-0472">Membrane</keyword>
<evidence type="ECO:0000256" key="3">
    <source>
        <dbReference type="ARBA" id="ARBA00022989"/>
    </source>
</evidence>
<name>A0A420RWA7_GIBIN</name>
<evidence type="ECO:0000256" key="4">
    <source>
        <dbReference type="ARBA" id="ARBA00023136"/>
    </source>
</evidence>
<accession>A0A420RWA7</accession>
<comment type="subcellular location">
    <subcellularLocation>
        <location evidence="1">Membrane</location>
        <topology evidence="1">Multi-pass membrane protein</topology>
    </subcellularLocation>
</comment>
<organism evidence="6 7">
    <name type="scientific">Gibberella intermedia</name>
    <name type="common">Bulb rot disease fungus</name>
    <name type="synonym">Fusarium proliferatum</name>
    <dbReference type="NCBI Taxonomy" id="948311"/>
    <lineage>
        <taxon>Eukaryota</taxon>
        <taxon>Fungi</taxon>
        <taxon>Dikarya</taxon>
        <taxon>Ascomycota</taxon>
        <taxon>Pezizomycotina</taxon>
        <taxon>Sordariomycetes</taxon>
        <taxon>Hypocreomycetidae</taxon>
        <taxon>Hypocreales</taxon>
        <taxon>Nectriaceae</taxon>
        <taxon>Fusarium</taxon>
        <taxon>Fusarium fujikuroi species complex</taxon>
    </lineage>
</organism>
<dbReference type="AlphaFoldDB" id="A0A420RWA7"/>
<dbReference type="Pfam" id="PF04479">
    <property type="entry name" value="RTA1"/>
    <property type="match status" value="1"/>
</dbReference>
<dbReference type="PANTHER" id="PTHR31465:SF1">
    <property type="entry name" value="PROTEIN RTA1-RELATED"/>
    <property type="match status" value="1"/>
</dbReference>
<feature type="transmembrane region" description="Helical" evidence="5">
    <location>
        <begin position="193"/>
        <end position="215"/>
    </location>
</feature>
<dbReference type="Proteomes" id="UP000283569">
    <property type="component" value="Unassembled WGS sequence"/>
</dbReference>
<proteinExistence type="predicted"/>
<dbReference type="InterPro" id="IPR007568">
    <property type="entry name" value="RTA1"/>
</dbReference>
<dbReference type="GO" id="GO:0016020">
    <property type="term" value="C:membrane"/>
    <property type="evidence" value="ECO:0007669"/>
    <property type="project" value="UniProtKB-SubCell"/>
</dbReference>
<evidence type="ECO:0000313" key="7">
    <source>
        <dbReference type="Proteomes" id="UP000283569"/>
    </source>
</evidence>
<sequence length="379" mass="42411">MHFSRSKLRTAPAIRHGDVVKHPESALQWLGIWLDSRLSFRVHVERWAAKAQAVAYHLRGLTNTKHGPQPSAVRSAVRACVEPVLLYGAEAWYQGTTRPGWSQPSKDVPSSKQHLIQRMAKAINQAMRAILPVWKTTPITVLHRESGIPPVDQLLEARFATVPRTFTVGGAFETIGYAARNISHNNKESVPAYSVQAILILVALALFADSIYMILGRIIISLRVQHLSLIPVRWLTKLFVCGDVVSFSLQAAGVGIQASGTIKAYDLGEKIIIVGLFIQIVVFGFCVVRERAFPWKLDLAVLYTVSVIILVRSIFRVIEYLQGNDGYLISHEIFLYVFDAILMAIVMVIFLIWYVDHLRYKDGDGYELENCAVGQTMSD</sequence>
<evidence type="ECO:0000256" key="1">
    <source>
        <dbReference type="ARBA" id="ARBA00004141"/>
    </source>
</evidence>
<evidence type="ECO:0000313" key="6">
    <source>
        <dbReference type="EMBL" id="RKL21314.1"/>
    </source>
</evidence>
<feature type="transmembrane region" description="Helical" evidence="5">
    <location>
        <begin position="333"/>
        <end position="355"/>
    </location>
</feature>
<gene>
    <name evidence="6" type="ORF">BFJ72_g14913</name>
</gene>
<comment type="caution">
    <text evidence="6">The sequence shown here is derived from an EMBL/GenBank/DDBJ whole genome shotgun (WGS) entry which is preliminary data.</text>
</comment>
<keyword evidence="3 5" id="KW-1133">Transmembrane helix</keyword>
<dbReference type="EMBL" id="MRDB01000140">
    <property type="protein sequence ID" value="RKL21314.1"/>
    <property type="molecule type" value="Genomic_DNA"/>
</dbReference>
<evidence type="ECO:0000256" key="5">
    <source>
        <dbReference type="SAM" id="Phobius"/>
    </source>
</evidence>
<dbReference type="PANTHER" id="PTHR31465">
    <property type="entry name" value="PROTEIN RTA1-RELATED"/>
    <property type="match status" value="1"/>
</dbReference>
<feature type="transmembrane region" description="Helical" evidence="5">
    <location>
        <begin position="271"/>
        <end position="288"/>
    </location>
</feature>
<reference evidence="6 7" key="1">
    <citation type="journal article" date="2018" name="Sci. Rep.">
        <title>Characterisation of pathogen-specific regions and novel effector candidates in Fusarium oxysporum f. sp. cepae.</title>
        <authorList>
            <person name="Armitage A.D."/>
            <person name="Taylor A."/>
            <person name="Sobczyk M.K."/>
            <person name="Baxter L."/>
            <person name="Greenfield B.P."/>
            <person name="Bates H.J."/>
            <person name="Wilson F."/>
            <person name="Jackson A.C."/>
            <person name="Ott S."/>
            <person name="Harrison R.J."/>
            <person name="Clarkson J.P."/>
        </authorList>
    </citation>
    <scope>NUCLEOTIDE SEQUENCE [LARGE SCALE GENOMIC DNA]</scope>
    <source>
        <strain evidence="6 7">Fp_A8</strain>
    </source>
</reference>
<feature type="transmembrane region" description="Helical" evidence="5">
    <location>
        <begin position="235"/>
        <end position="259"/>
    </location>
</feature>
<keyword evidence="2 5" id="KW-0812">Transmembrane</keyword>